<proteinExistence type="predicted"/>
<dbReference type="InParanoid" id="A0A369JQC8"/>
<keyword evidence="4" id="KW-1185">Reference proteome</keyword>
<name>A0A369JQC8_HYPMA</name>
<feature type="transmembrane region" description="Helical" evidence="1">
    <location>
        <begin position="87"/>
        <end position="108"/>
    </location>
</feature>
<evidence type="ECO:0000313" key="3">
    <source>
        <dbReference type="EMBL" id="RDB23430.1"/>
    </source>
</evidence>
<keyword evidence="1" id="KW-0472">Membrane</keyword>
<evidence type="ECO:0000313" key="4">
    <source>
        <dbReference type="Proteomes" id="UP000076154"/>
    </source>
</evidence>
<accession>A0A369JQC8</accession>
<keyword evidence="1" id="KW-1133">Transmembrane helix</keyword>
<organism evidence="3 4">
    <name type="scientific">Hypsizygus marmoreus</name>
    <name type="common">White beech mushroom</name>
    <name type="synonym">Agaricus marmoreus</name>
    <dbReference type="NCBI Taxonomy" id="39966"/>
    <lineage>
        <taxon>Eukaryota</taxon>
        <taxon>Fungi</taxon>
        <taxon>Dikarya</taxon>
        <taxon>Basidiomycota</taxon>
        <taxon>Agaricomycotina</taxon>
        <taxon>Agaricomycetes</taxon>
        <taxon>Agaricomycetidae</taxon>
        <taxon>Agaricales</taxon>
        <taxon>Tricholomatineae</taxon>
        <taxon>Lyophyllaceae</taxon>
        <taxon>Hypsizygus</taxon>
    </lineage>
</organism>
<feature type="signal peptide" evidence="2">
    <location>
        <begin position="1"/>
        <end position="25"/>
    </location>
</feature>
<sequence>MSPLTSNITSGALCLLNLLYSLSCGMLVVFDAPSQTPSINENKNENKAEGGYDALSAYILFFAGAINLGVVCIRVRSGAYYTDPLEIVVTALFLLTACVNYGTGWLVVTRGRKGRYGMKAQGWAHREDAYICRDKLGVGASRGLGETEEKVWQWSGDGLVSIG</sequence>
<keyword evidence="2" id="KW-0732">Signal</keyword>
<gene>
    <name evidence="3" type="ORF">Hypma_009355</name>
</gene>
<evidence type="ECO:0008006" key="5">
    <source>
        <dbReference type="Google" id="ProtNLM"/>
    </source>
</evidence>
<reference evidence="3" key="1">
    <citation type="submission" date="2018-04" db="EMBL/GenBank/DDBJ databases">
        <title>Whole genome sequencing of Hypsizygus marmoreus.</title>
        <authorList>
            <person name="Choi I.-G."/>
            <person name="Min B."/>
            <person name="Kim J.-G."/>
            <person name="Kim S."/>
            <person name="Oh Y.-L."/>
            <person name="Kong W.-S."/>
            <person name="Park H."/>
            <person name="Jeong J."/>
            <person name="Song E.-S."/>
        </authorList>
    </citation>
    <scope>NUCLEOTIDE SEQUENCE [LARGE SCALE GENOMIC DNA]</scope>
    <source>
        <strain evidence="3">51987-8</strain>
    </source>
</reference>
<dbReference type="EMBL" id="LUEZ02000046">
    <property type="protein sequence ID" value="RDB23430.1"/>
    <property type="molecule type" value="Genomic_DNA"/>
</dbReference>
<comment type="caution">
    <text evidence="3">The sequence shown here is derived from an EMBL/GenBank/DDBJ whole genome shotgun (WGS) entry which is preliminary data.</text>
</comment>
<evidence type="ECO:0000256" key="1">
    <source>
        <dbReference type="SAM" id="Phobius"/>
    </source>
</evidence>
<evidence type="ECO:0000256" key="2">
    <source>
        <dbReference type="SAM" id="SignalP"/>
    </source>
</evidence>
<dbReference type="Proteomes" id="UP000076154">
    <property type="component" value="Unassembled WGS sequence"/>
</dbReference>
<feature type="transmembrane region" description="Helical" evidence="1">
    <location>
        <begin position="55"/>
        <end position="75"/>
    </location>
</feature>
<keyword evidence="1" id="KW-0812">Transmembrane</keyword>
<feature type="chain" id="PRO_5017017323" description="MARVEL domain-containing protein" evidence="2">
    <location>
        <begin position="26"/>
        <end position="163"/>
    </location>
</feature>
<dbReference type="AlphaFoldDB" id="A0A369JQC8"/>
<protein>
    <recommendedName>
        <fullName evidence="5">MARVEL domain-containing protein</fullName>
    </recommendedName>
</protein>